<dbReference type="NCBIfam" id="NF040713">
    <property type="entry name" value="ZapE"/>
    <property type="match status" value="1"/>
</dbReference>
<reference evidence="3" key="1">
    <citation type="submission" date="2020-12" db="EMBL/GenBank/DDBJ databases">
        <title>Methylobrevis albus sp. nov., isolated from fresh water lack sediment.</title>
        <authorList>
            <person name="Zou Q."/>
        </authorList>
    </citation>
    <scope>NUCLEOTIDE SEQUENCE</scope>
    <source>
        <strain evidence="3">L22</strain>
    </source>
</reference>
<name>A0A931N0D7_9HYPH</name>
<dbReference type="Gene3D" id="3.40.50.300">
    <property type="entry name" value="P-loop containing nucleotide triphosphate hydrolases"/>
    <property type="match status" value="1"/>
</dbReference>
<protein>
    <submittedName>
        <fullName evidence="3">AFG1 family ATPase</fullName>
    </submittedName>
</protein>
<evidence type="ECO:0000313" key="4">
    <source>
        <dbReference type="Proteomes" id="UP000631694"/>
    </source>
</evidence>
<evidence type="ECO:0000256" key="2">
    <source>
        <dbReference type="ARBA" id="ARBA00022840"/>
    </source>
</evidence>
<dbReference type="EMBL" id="JADZLT010000051">
    <property type="protein sequence ID" value="MBH0238691.1"/>
    <property type="molecule type" value="Genomic_DNA"/>
</dbReference>
<proteinExistence type="predicted"/>
<dbReference type="InterPro" id="IPR005654">
    <property type="entry name" value="ATPase_AFG1-like"/>
</dbReference>
<keyword evidence="4" id="KW-1185">Reference proteome</keyword>
<accession>A0A931N0D7</accession>
<dbReference type="AlphaFoldDB" id="A0A931N0D7"/>
<dbReference type="RefSeq" id="WP_197311780.1">
    <property type="nucleotide sequence ID" value="NZ_JADZLT010000051.1"/>
</dbReference>
<evidence type="ECO:0000313" key="3">
    <source>
        <dbReference type="EMBL" id="MBH0238691.1"/>
    </source>
</evidence>
<dbReference type="GO" id="GO:0005737">
    <property type="term" value="C:cytoplasm"/>
    <property type="evidence" value="ECO:0007669"/>
    <property type="project" value="TreeGrafter"/>
</dbReference>
<dbReference type="InterPro" id="IPR027417">
    <property type="entry name" value="P-loop_NTPase"/>
</dbReference>
<keyword evidence="1" id="KW-0547">Nucleotide-binding</keyword>
<evidence type="ECO:0000256" key="1">
    <source>
        <dbReference type="ARBA" id="ARBA00022741"/>
    </source>
</evidence>
<dbReference type="PANTHER" id="PTHR12169:SF6">
    <property type="entry name" value="AFG1-LIKE ATPASE"/>
    <property type="match status" value="1"/>
</dbReference>
<dbReference type="SUPFAM" id="SSF52540">
    <property type="entry name" value="P-loop containing nucleoside triphosphate hydrolases"/>
    <property type="match status" value="1"/>
</dbReference>
<dbReference type="PANTHER" id="PTHR12169">
    <property type="entry name" value="ATPASE N2B"/>
    <property type="match status" value="1"/>
</dbReference>
<gene>
    <name evidence="3" type="ORF">I5731_12720</name>
</gene>
<organism evidence="3 4">
    <name type="scientific">Methylobrevis albus</name>
    <dbReference type="NCBI Taxonomy" id="2793297"/>
    <lineage>
        <taxon>Bacteria</taxon>
        <taxon>Pseudomonadati</taxon>
        <taxon>Pseudomonadota</taxon>
        <taxon>Alphaproteobacteria</taxon>
        <taxon>Hyphomicrobiales</taxon>
        <taxon>Pleomorphomonadaceae</taxon>
        <taxon>Methylobrevis</taxon>
    </lineage>
</organism>
<comment type="caution">
    <text evidence="3">The sequence shown here is derived from an EMBL/GenBank/DDBJ whole genome shotgun (WGS) entry which is preliminary data.</text>
</comment>
<dbReference type="Proteomes" id="UP000631694">
    <property type="component" value="Unassembled WGS sequence"/>
</dbReference>
<dbReference type="GO" id="GO:0016887">
    <property type="term" value="F:ATP hydrolysis activity"/>
    <property type="evidence" value="ECO:0007669"/>
    <property type="project" value="InterPro"/>
</dbReference>
<keyword evidence="2" id="KW-0067">ATP-binding</keyword>
<dbReference type="GO" id="GO:0005524">
    <property type="term" value="F:ATP binding"/>
    <property type="evidence" value="ECO:0007669"/>
    <property type="project" value="UniProtKB-KW"/>
</dbReference>
<dbReference type="Pfam" id="PF03969">
    <property type="entry name" value="AFG1_ATPase"/>
    <property type="match status" value="1"/>
</dbReference>
<sequence>MTAEPRASAFDESHTLRTVTGAYDALAAAGSISPDRAQRAVAHRLDALAAALKEAHLASKKSALGWLFGRKSGSGPSPIRGAYVWGSVGRGKTMLMDLFVGLAEEPKKRRVHFLEFMAEVHERIHAARKAGEKDPVEVVAAAIAAEVRLLCFDEFSVTDIADAMILGRLFGKLFDRGLVLVATSNVAPDDLYRDGLNRGHFMPFVAMLKQRVDVLNLDSPTDYRLEKLGAGDVYLTPLGPETDAAFRARWRDATIAEPSPALLEVKGRKVRVPAAADGAARFSFDDLCVQPLGGLDYQAIVRAYHTVFVEHVPVMDRTRRNDAKRFILLIDTLYDTGTKLVVSAAAEPDGLYTDSSGTEGFEFARCASRLIEMRSDAYLASPRRLDAIRGTPAAADEAIEAAPPPRDAAV</sequence>